<dbReference type="InterPro" id="IPR015330">
    <property type="entry name" value="DNA_primase/pol_bifunc_N"/>
</dbReference>
<evidence type="ECO:0000313" key="6">
    <source>
        <dbReference type="Proteomes" id="UP000249605"/>
    </source>
</evidence>
<dbReference type="SUPFAM" id="SSF52540">
    <property type="entry name" value="P-loop containing nucleoside triphosphate hydrolases"/>
    <property type="match status" value="1"/>
</dbReference>
<dbReference type="SMART" id="SM00943">
    <property type="entry name" value="Prim-Pol"/>
    <property type="match status" value="1"/>
</dbReference>
<dbReference type="InterPro" id="IPR014820">
    <property type="entry name" value="PriCT_1"/>
</dbReference>
<dbReference type="Pfam" id="PF09250">
    <property type="entry name" value="Prim-Pol"/>
    <property type="match status" value="1"/>
</dbReference>
<dbReference type="Gene3D" id="3.40.50.300">
    <property type="entry name" value="P-loop containing nucleotide triphosphate hydrolases"/>
    <property type="match status" value="1"/>
</dbReference>
<dbReference type="PANTHER" id="PTHR35372:SF2">
    <property type="entry name" value="SF3 HELICASE DOMAIN-CONTAINING PROTEIN"/>
    <property type="match status" value="1"/>
</dbReference>
<evidence type="ECO:0000256" key="3">
    <source>
        <dbReference type="ARBA" id="ARBA00022840"/>
    </source>
</evidence>
<dbReference type="CDD" id="cd04859">
    <property type="entry name" value="Prim_Pol"/>
    <property type="match status" value="1"/>
</dbReference>
<keyword evidence="6" id="KW-1185">Reference proteome</keyword>
<sequence length="740" mass="82225">MKTLTPTNRTQRRRYKHIMRHAKPLAKLNIPMLLVHGITADHRCGCGNADCAKPGKHPVSRGGTAKATTSMKELRRRLKAALESYGAVNLAVAPGEASGLLILDIDPRNDGGKTFERLERELGALPTSLRYQTGGGGFHIWVRHPALIIKKDNRGKLLGSGIDVISDNAYAIVPPSSHARGGKYEWLPDADPDSGTLTDMPKPWLTHLSAGLANGAKPMPVMKTKERKSTPREADGQTTSIREGQRNDALTRLAGTLHRTGLSPDTIRTALELENEARCNPPLPKDEVAAIVASVTRYRDELIDGDGDPAHLLMTMVLAEHFDDGKRLAFAEDGQFWAYTGTHFRPLKIAALKKLVLKVAQKLPVKVRRSLSRLVSSTIDLMQATTAEDGDRFGFNRPMRAIVNCRNAELWITPRGGVKVRSHRPKSNLITCLDVEYAADAACPEYDAAVERIFSDAKNPKAMVRHWNELVGYLIQPKRDIPLILMLRGSGSNGKTALMQVVQALVGEEAIYSGRIDDLERNRFLVGSLPGKLLLVDDDVRAGTRLPDGMLKKLSEEKQLTGERKGKDPFTFRSRVIPILLFNNPPSVADISHGLRRRIQVIPFDHAFREGVDLDRTLFTRIIANELSGVLRRALEGLEHLRKRGRFNIPDDVRAATDEWLEAANPLKGYVAERLIETPRVATPLRDIYDDYDRWAQQNGITFRKQFKSFKQDLTSLGYTVGRNNTGVVVRGVTFKPALE</sequence>
<dbReference type="InterPro" id="IPR027417">
    <property type="entry name" value="P-loop_NTPase"/>
</dbReference>
<keyword evidence="1" id="KW-0547">Nucleotide-binding</keyword>
<dbReference type="GO" id="GO:0005524">
    <property type="term" value="F:ATP binding"/>
    <property type="evidence" value="ECO:0007669"/>
    <property type="project" value="UniProtKB-KW"/>
</dbReference>
<organism evidence="5 6">
    <name type="scientific">Azospirillum ramasamyi</name>
    <dbReference type="NCBI Taxonomy" id="682998"/>
    <lineage>
        <taxon>Bacteria</taxon>
        <taxon>Pseudomonadati</taxon>
        <taxon>Pseudomonadota</taxon>
        <taxon>Alphaproteobacteria</taxon>
        <taxon>Rhodospirillales</taxon>
        <taxon>Azospirillaceae</taxon>
        <taxon>Azospirillum</taxon>
    </lineage>
</organism>
<evidence type="ECO:0000259" key="4">
    <source>
        <dbReference type="PROSITE" id="PS51206"/>
    </source>
</evidence>
<feature type="domain" description="SF3 helicase" evidence="4">
    <location>
        <begin position="445"/>
        <end position="617"/>
    </location>
</feature>
<proteinExistence type="predicted"/>
<dbReference type="Proteomes" id="UP000249605">
    <property type="component" value="Chromosome"/>
</dbReference>
<dbReference type="KEGG" id="azm:DM194_11460"/>
<accession>A0A2U9SAR7</accession>
<dbReference type="InterPro" id="IPR051620">
    <property type="entry name" value="ORF904-like_C"/>
</dbReference>
<dbReference type="PANTHER" id="PTHR35372">
    <property type="entry name" value="ATP BINDING PROTEIN-RELATED"/>
    <property type="match status" value="1"/>
</dbReference>
<dbReference type="Pfam" id="PF19263">
    <property type="entry name" value="DUF5906"/>
    <property type="match status" value="1"/>
</dbReference>
<dbReference type="AlphaFoldDB" id="A0A2U9SAR7"/>
<evidence type="ECO:0000256" key="1">
    <source>
        <dbReference type="ARBA" id="ARBA00022741"/>
    </source>
</evidence>
<dbReference type="GO" id="GO:0016787">
    <property type="term" value="F:hydrolase activity"/>
    <property type="evidence" value="ECO:0007669"/>
    <property type="project" value="UniProtKB-KW"/>
</dbReference>
<protein>
    <recommendedName>
        <fullName evidence="4">SF3 helicase domain-containing protein</fullName>
    </recommendedName>
</protein>
<dbReference type="PROSITE" id="PS51206">
    <property type="entry name" value="SF3_HELICASE_1"/>
    <property type="match status" value="1"/>
</dbReference>
<dbReference type="EMBL" id="CP029829">
    <property type="protein sequence ID" value="AWU94829.1"/>
    <property type="molecule type" value="Genomic_DNA"/>
</dbReference>
<dbReference type="NCBIfam" id="TIGR01613">
    <property type="entry name" value="primase_Cterm"/>
    <property type="match status" value="1"/>
</dbReference>
<dbReference type="OrthoDB" id="123525at2"/>
<dbReference type="Pfam" id="PF08708">
    <property type="entry name" value="PriCT_1"/>
    <property type="match status" value="1"/>
</dbReference>
<reference evidence="5 6" key="1">
    <citation type="journal article" date="2019" name="Int. J. Syst. Evol. Microbiol.">
        <title>Azospirillum ramasamyi sp. nov., a novel diazotrophic bacterium isolated from fermented bovine products.</title>
        <authorList>
            <person name="Anandham R."/>
            <person name="Heo J."/>
            <person name="Krishnamoorthy R."/>
            <person name="SenthilKumar M."/>
            <person name="Gopal N.O."/>
            <person name="Kim S.J."/>
            <person name="Kwon S.W."/>
        </authorList>
    </citation>
    <scope>NUCLEOTIDE SEQUENCE [LARGE SCALE GENOMIC DNA]</scope>
    <source>
        <strain evidence="5 6">M2T2B2</strain>
    </source>
</reference>
<dbReference type="InterPro" id="IPR006500">
    <property type="entry name" value="Helicase_put_C_phage/plasmid"/>
</dbReference>
<keyword evidence="3" id="KW-0067">ATP-binding</keyword>
<dbReference type="SUPFAM" id="SSF56747">
    <property type="entry name" value="Prim-pol domain"/>
    <property type="match status" value="1"/>
</dbReference>
<evidence type="ECO:0000256" key="2">
    <source>
        <dbReference type="ARBA" id="ARBA00022801"/>
    </source>
</evidence>
<dbReference type="InterPro" id="IPR045455">
    <property type="entry name" value="NrS-1_pol-like_helicase"/>
</dbReference>
<name>A0A2U9SAR7_9PROT</name>
<keyword evidence="2" id="KW-0378">Hydrolase</keyword>
<gene>
    <name evidence="5" type="ORF">DM194_11460</name>
</gene>
<dbReference type="RefSeq" id="WP_111067433.1">
    <property type="nucleotide sequence ID" value="NZ_CP029829.1"/>
</dbReference>
<dbReference type="InterPro" id="IPR014015">
    <property type="entry name" value="Helicase_SF3_DNA-vir"/>
</dbReference>
<evidence type="ECO:0000313" key="5">
    <source>
        <dbReference type="EMBL" id="AWU94829.1"/>
    </source>
</evidence>
<dbReference type="SMART" id="SM00942">
    <property type="entry name" value="PriCT_1"/>
    <property type="match status" value="1"/>
</dbReference>